<dbReference type="PANTHER" id="PTHR10131">
    <property type="entry name" value="TNF RECEPTOR ASSOCIATED FACTOR"/>
    <property type="match status" value="1"/>
</dbReference>
<keyword evidence="4" id="KW-0175">Coiled coil</keyword>
<dbReference type="Pfam" id="PF21355">
    <property type="entry name" value="TRAF-mep_MATH"/>
    <property type="match status" value="1"/>
</dbReference>
<dbReference type="PROSITE" id="PS50157">
    <property type="entry name" value="ZINC_FINGER_C2H2_2"/>
    <property type="match status" value="1"/>
</dbReference>
<dbReference type="InterPro" id="IPR008974">
    <property type="entry name" value="TRAF-like"/>
</dbReference>
<dbReference type="GO" id="GO:0009898">
    <property type="term" value="C:cytoplasmic side of plasma membrane"/>
    <property type="evidence" value="ECO:0007669"/>
    <property type="project" value="TreeGrafter"/>
</dbReference>
<dbReference type="CDD" id="cd00270">
    <property type="entry name" value="MATH_TRAF_C"/>
    <property type="match status" value="1"/>
</dbReference>
<dbReference type="PANTHER" id="PTHR10131:SF138">
    <property type="entry name" value="RE66324P"/>
    <property type="match status" value="1"/>
</dbReference>
<dbReference type="GO" id="GO:0006915">
    <property type="term" value="P:apoptotic process"/>
    <property type="evidence" value="ECO:0007669"/>
    <property type="project" value="UniProtKB-KW"/>
</dbReference>
<evidence type="ECO:0000313" key="10">
    <source>
        <dbReference type="Proteomes" id="UP000663829"/>
    </source>
</evidence>
<dbReference type="FunFam" id="2.60.210.10:FF:000001">
    <property type="entry name" value="TNF receptor-associated factor"/>
    <property type="match status" value="1"/>
</dbReference>
<dbReference type="EMBL" id="CAJNOQ010020508">
    <property type="protein sequence ID" value="CAF1470211.1"/>
    <property type="molecule type" value="Genomic_DNA"/>
</dbReference>
<protein>
    <submittedName>
        <fullName evidence="8">Uncharacterized protein</fullName>
    </submittedName>
</protein>
<evidence type="ECO:0000313" key="9">
    <source>
        <dbReference type="EMBL" id="CAF4338184.1"/>
    </source>
</evidence>
<dbReference type="AlphaFoldDB" id="A0A815R054"/>
<dbReference type="PIRSF" id="PIRSF015614">
    <property type="entry name" value="TRAF"/>
    <property type="match status" value="1"/>
</dbReference>
<feature type="domain" description="MATH" evidence="6">
    <location>
        <begin position="246"/>
        <end position="393"/>
    </location>
</feature>
<evidence type="ECO:0000256" key="2">
    <source>
        <dbReference type="ARBA" id="ARBA00022703"/>
    </source>
</evidence>
<evidence type="ECO:0000313" key="8">
    <source>
        <dbReference type="EMBL" id="CAF1470211.1"/>
    </source>
</evidence>
<organism evidence="8 10">
    <name type="scientific">Didymodactylos carnosus</name>
    <dbReference type="NCBI Taxonomy" id="1234261"/>
    <lineage>
        <taxon>Eukaryota</taxon>
        <taxon>Metazoa</taxon>
        <taxon>Spiralia</taxon>
        <taxon>Gnathifera</taxon>
        <taxon>Rotifera</taxon>
        <taxon>Eurotatoria</taxon>
        <taxon>Bdelloidea</taxon>
        <taxon>Philodinida</taxon>
        <taxon>Philodinidae</taxon>
        <taxon>Didymodactylos</taxon>
    </lineage>
</organism>
<dbReference type="Proteomes" id="UP000663829">
    <property type="component" value="Unassembled WGS sequence"/>
</dbReference>
<keyword evidence="3" id="KW-0832">Ubl conjugation</keyword>
<dbReference type="InterPro" id="IPR013083">
    <property type="entry name" value="Znf_RING/FYVE/PHD"/>
</dbReference>
<dbReference type="InterPro" id="IPR049342">
    <property type="entry name" value="TRAF1-6_MATH_dom"/>
</dbReference>
<dbReference type="GO" id="GO:0008270">
    <property type="term" value="F:zinc ion binding"/>
    <property type="evidence" value="ECO:0007669"/>
    <property type="project" value="UniProtKB-KW"/>
</dbReference>
<keyword evidence="10" id="KW-1185">Reference proteome</keyword>
<dbReference type="InterPro" id="IPR013087">
    <property type="entry name" value="Znf_C2H2_type"/>
</dbReference>
<evidence type="ECO:0000256" key="4">
    <source>
        <dbReference type="ARBA" id="ARBA00023054"/>
    </source>
</evidence>
<dbReference type="PROSITE" id="PS50144">
    <property type="entry name" value="MATH"/>
    <property type="match status" value="1"/>
</dbReference>
<dbReference type="SMART" id="SM00061">
    <property type="entry name" value="MATH"/>
    <property type="match status" value="1"/>
</dbReference>
<dbReference type="Proteomes" id="UP000681722">
    <property type="component" value="Unassembled WGS sequence"/>
</dbReference>
<dbReference type="EMBL" id="CAJOBC010085977">
    <property type="protein sequence ID" value="CAF4338184.1"/>
    <property type="molecule type" value="Genomic_DNA"/>
</dbReference>
<gene>
    <name evidence="8" type="ORF">GPM918_LOCUS35434</name>
    <name evidence="9" type="ORF">SRO942_LOCUS36152</name>
</gene>
<dbReference type="GO" id="GO:0043122">
    <property type="term" value="P:regulation of canonical NF-kappaB signal transduction"/>
    <property type="evidence" value="ECO:0007669"/>
    <property type="project" value="TreeGrafter"/>
</dbReference>
<keyword evidence="5" id="KW-0479">Metal-binding</keyword>
<evidence type="ECO:0000259" key="6">
    <source>
        <dbReference type="PROSITE" id="PS50144"/>
    </source>
</evidence>
<evidence type="ECO:0000256" key="5">
    <source>
        <dbReference type="PROSITE-ProRule" id="PRU00042"/>
    </source>
</evidence>
<dbReference type="GO" id="GO:0007165">
    <property type="term" value="P:signal transduction"/>
    <property type="evidence" value="ECO:0007669"/>
    <property type="project" value="InterPro"/>
</dbReference>
<proteinExistence type="predicted"/>
<keyword evidence="2" id="KW-0053">Apoptosis</keyword>
<reference evidence="8" key="1">
    <citation type="submission" date="2021-02" db="EMBL/GenBank/DDBJ databases">
        <authorList>
            <person name="Nowell W R."/>
        </authorList>
    </citation>
    <scope>NUCLEOTIDE SEQUENCE</scope>
</reference>
<dbReference type="GO" id="GO:0005164">
    <property type="term" value="F:tumor necrosis factor receptor binding"/>
    <property type="evidence" value="ECO:0007669"/>
    <property type="project" value="TreeGrafter"/>
</dbReference>
<comment type="caution">
    <text evidence="8">The sequence shown here is derived from an EMBL/GenBank/DDBJ whole genome shotgun (WGS) entry which is preliminary data.</text>
</comment>
<dbReference type="OrthoDB" id="8922241at2759"/>
<dbReference type="Gene3D" id="2.60.210.10">
    <property type="entry name" value="Apoptosis, Tumor Necrosis Factor Receptor Associated Protein 2, Chain A"/>
    <property type="match status" value="1"/>
</dbReference>
<feature type="domain" description="C2H2-type" evidence="7">
    <location>
        <begin position="40"/>
        <end position="68"/>
    </location>
</feature>
<name>A0A815R054_9BILA</name>
<accession>A0A815R054</accession>
<dbReference type="SUPFAM" id="SSF49599">
    <property type="entry name" value="TRAF domain-like"/>
    <property type="match status" value="1"/>
</dbReference>
<keyword evidence="5" id="KW-0862">Zinc</keyword>
<evidence type="ECO:0000256" key="1">
    <source>
        <dbReference type="ARBA" id="ARBA00022499"/>
    </source>
</evidence>
<keyword evidence="1" id="KW-1017">Isopeptide bond</keyword>
<dbReference type="InterPro" id="IPR012227">
    <property type="entry name" value="TNF_rcpt-assoc_TRAF_met"/>
</dbReference>
<keyword evidence="5" id="KW-0863">Zinc-finger</keyword>
<sequence length="439" mass="49990">MADKGFKKEMDQLHVECTNCEWVGKLKGYQDHLDECHSNYVCELCGEKFSTTSTLNSHKYICQNVIEPCPLVNHGCSDKIVRSKLTSHYLTESHQHCLLSFLLKFHDLIQSWLKANTNNTSDMNSTSIAGSIHYKLHANVDSRANDIETQKSANALYSELRKCYETLTILTQGIQTLSLDTNRLSSESLNNNTVIQSLFSEISQAKILMDEKHSHIAVVGPDQERLQQELLSVKEKLDSIEFTSHDGTLVWKVINVSEKMADAQSERHPSIYSPIFYSSPCGYKMRARLYLFGDGNGRRTHMSLFFVLMRGEYDSILKWPFHHKVTFCLFDQSGQNRHVIDSFKPDTKSNSFQRPRSELNIASGIPKFFPLPMIQQDGNNYVRDNTMFIKVIVDLADVPKMILPFTLSLNPGLPVHVQHHLIQQETQKQQASTSSPDVA</sequence>
<dbReference type="Gene3D" id="3.30.40.10">
    <property type="entry name" value="Zinc/RING finger domain, C3HC4 (zinc finger)"/>
    <property type="match status" value="1"/>
</dbReference>
<evidence type="ECO:0000256" key="3">
    <source>
        <dbReference type="ARBA" id="ARBA00022843"/>
    </source>
</evidence>
<evidence type="ECO:0000259" key="7">
    <source>
        <dbReference type="PROSITE" id="PS50157"/>
    </source>
</evidence>
<dbReference type="InterPro" id="IPR002083">
    <property type="entry name" value="MATH/TRAF_dom"/>
</dbReference>
<dbReference type="GO" id="GO:0042981">
    <property type="term" value="P:regulation of apoptotic process"/>
    <property type="evidence" value="ECO:0007669"/>
    <property type="project" value="InterPro"/>
</dbReference>